<evidence type="ECO:0000313" key="2">
    <source>
        <dbReference type="EMBL" id="NMO20578.1"/>
    </source>
</evidence>
<dbReference type="PANTHER" id="PTHR37826:SF3">
    <property type="entry name" value="J DOMAIN-CONTAINING PROTEIN"/>
    <property type="match status" value="1"/>
</dbReference>
<dbReference type="Proteomes" id="UP000518300">
    <property type="component" value="Unassembled WGS sequence"/>
</dbReference>
<feature type="transmembrane region" description="Helical" evidence="1">
    <location>
        <begin position="302"/>
        <end position="323"/>
    </location>
</feature>
<comment type="caution">
    <text evidence="2">The sequence shown here is derived from an EMBL/GenBank/DDBJ whole genome shotgun (WGS) entry which is preliminary data.</text>
</comment>
<keyword evidence="1" id="KW-1133">Transmembrane helix</keyword>
<evidence type="ECO:0000313" key="3">
    <source>
        <dbReference type="Proteomes" id="UP000518300"/>
    </source>
</evidence>
<feature type="transmembrane region" description="Helical" evidence="1">
    <location>
        <begin position="251"/>
        <end position="271"/>
    </location>
</feature>
<keyword evidence="1" id="KW-0472">Membrane</keyword>
<sequence>MSTATPEVAPCRRCASALEAEDLRCPICGLMTPPRAHGTVERETAKVVRCENCGASVEYSVEAKAPRCDYCGSVTRVETTVDPVEQAQAYLPFTVDPEAARAALMGFLGKGGFFRPSGLAREASVESMRPLWWPAWSFRAGVDVSWTADSDAGARRSDWAPHAGRTRFDFDDIIVPASRGLKVKECEALAPHYRRDTEEREPRGPEGANIERFEATRSGARRTVLETVERLSRERLQQGVIPGRRFRNVHVAVALSSLYTTRLALPVYVLAYRYRDKAYRVLVHGQEAGAVFGEAPISKWRVAAVVAGVLLLVLVALLATGVLGS</sequence>
<accession>A0A848LRM3</accession>
<dbReference type="EMBL" id="JABBJJ010000253">
    <property type="protein sequence ID" value="NMO20578.1"/>
    <property type="molecule type" value="Genomic_DNA"/>
</dbReference>
<reference evidence="2 3" key="1">
    <citation type="submission" date="2020-04" db="EMBL/GenBank/DDBJ databases">
        <title>Draft genome of Pyxidicoccus fallax type strain.</title>
        <authorList>
            <person name="Whitworth D.E."/>
        </authorList>
    </citation>
    <scope>NUCLEOTIDE SEQUENCE [LARGE SCALE GENOMIC DNA]</scope>
    <source>
        <strain evidence="2 3">DSM 14698</strain>
    </source>
</reference>
<organism evidence="2 3">
    <name type="scientific">Pyxidicoccus fallax</name>
    <dbReference type="NCBI Taxonomy" id="394095"/>
    <lineage>
        <taxon>Bacteria</taxon>
        <taxon>Pseudomonadati</taxon>
        <taxon>Myxococcota</taxon>
        <taxon>Myxococcia</taxon>
        <taxon>Myxococcales</taxon>
        <taxon>Cystobacterineae</taxon>
        <taxon>Myxococcaceae</taxon>
        <taxon>Pyxidicoccus</taxon>
    </lineage>
</organism>
<protein>
    <submittedName>
        <fullName evidence="2">Zinc ribbon domain-containing protein</fullName>
    </submittedName>
</protein>
<keyword evidence="3" id="KW-1185">Reference proteome</keyword>
<dbReference type="PANTHER" id="PTHR37826">
    <property type="entry name" value="FLOTILLIN BAND_7_5 DOMAIN PROTEIN"/>
    <property type="match status" value="1"/>
</dbReference>
<name>A0A848LRM3_9BACT</name>
<gene>
    <name evidence="2" type="ORF">HG543_37810</name>
</gene>
<keyword evidence="1" id="KW-0812">Transmembrane</keyword>
<dbReference type="AlphaFoldDB" id="A0A848LRM3"/>
<dbReference type="RefSeq" id="WP_169349788.1">
    <property type="nucleotide sequence ID" value="NZ_JABBJJ010000253.1"/>
</dbReference>
<proteinExistence type="predicted"/>
<evidence type="ECO:0000256" key="1">
    <source>
        <dbReference type="SAM" id="Phobius"/>
    </source>
</evidence>